<accession>A0A6H1ZKW4</accession>
<dbReference type="AlphaFoldDB" id="A0A6H1ZKW4"/>
<proteinExistence type="predicted"/>
<evidence type="ECO:0000313" key="1">
    <source>
        <dbReference type="EMBL" id="QJA48566.1"/>
    </source>
</evidence>
<dbReference type="EMBL" id="MT144090">
    <property type="protein sequence ID" value="QJA48566.1"/>
    <property type="molecule type" value="Genomic_DNA"/>
</dbReference>
<reference evidence="1" key="1">
    <citation type="submission" date="2020-03" db="EMBL/GenBank/DDBJ databases">
        <title>The deep terrestrial virosphere.</title>
        <authorList>
            <person name="Holmfeldt K."/>
            <person name="Nilsson E."/>
            <person name="Simone D."/>
            <person name="Lopez-Fernandez M."/>
            <person name="Wu X."/>
            <person name="de Brujin I."/>
            <person name="Lundin D."/>
            <person name="Andersson A."/>
            <person name="Bertilsson S."/>
            <person name="Dopson M."/>
        </authorList>
    </citation>
    <scope>NUCLEOTIDE SEQUENCE</scope>
    <source>
        <strain evidence="1">TM448A01027</strain>
    </source>
</reference>
<organism evidence="1">
    <name type="scientific">viral metagenome</name>
    <dbReference type="NCBI Taxonomy" id="1070528"/>
    <lineage>
        <taxon>unclassified sequences</taxon>
        <taxon>metagenomes</taxon>
        <taxon>organismal metagenomes</taxon>
    </lineage>
</organism>
<gene>
    <name evidence="1" type="ORF">TM448A01027_0018</name>
</gene>
<sequence>MGRKSRAKEYICHNCGITFQAIPSTKKGNHVFHNRPCYYEWQTKYRKHEPYKIKKRYVGPQRKEEENVWHCGISKNQLTKCYSGCYYKEVCDVYVDLSNIDRIKAEFSRKMVHKQIGFEMVEV</sequence>
<name>A0A6H1ZKW4_9ZZZZ</name>
<protein>
    <submittedName>
        <fullName evidence="1">Uncharacterized protein</fullName>
    </submittedName>
</protein>